<keyword evidence="7" id="KW-0325">Glycoprotein</keyword>
<dbReference type="GO" id="GO:0005886">
    <property type="term" value="C:plasma membrane"/>
    <property type="evidence" value="ECO:0007669"/>
    <property type="project" value="InterPro"/>
</dbReference>
<evidence type="ECO:0000256" key="3">
    <source>
        <dbReference type="ARBA" id="ARBA00022737"/>
    </source>
</evidence>
<keyword evidence="4 8" id="KW-0106">Calcium</keyword>
<dbReference type="GO" id="GO:0007156">
    <property type="term" value="P:homophilic cell adhesion via plasma membrane adhesion molecules"/>
    <property type="evidence" value="ECO:0007669"/>
    <property type="project" value="InterPro"/>
</dbReference>
<dbReference type="PROSITE" id="PS50268">
    <property type="entry name" value="CADHERIN_2"/>
    <property type="match status" value="7"/>
</dbReference>
<dbReference type="Proteomes" id="UP000311919">
    <property type="component" value="Unassembled WGS sequence"/>
</dbReference>
<accession>A0A4Z2CQZ4</accession>
<dbReference type="CDD" id="cd11304">
    <property type="entry name" value="Cadherin_repeat"/>
    <property type="match status" value="7"/>
</dbReference>
<evidence type="ECO:0000256" key="7">
    <source>
        <dbReference type="ARBA" id="ARBA00023180"/>
    </source>
</evidence>
<organism evidence="12 13">
    <name type="scientific">Schistosoma japonicum</name>
    <name type="common">Blood fluke</name>
    <dbReference type="NCBI Taxonomy" id="6182"/>
    <lineage>
        <taxon>Eukaryota</taxon>
        <taxon>Metazoa</taxon>
        <taxon>Spiralia</taxon>
        <taxon>Lophotrochozoa</taxon>
        <taxon>Platyhelminthes</taxon>
        <taxon>Trematoda</taxon>
        <taxon>Digenea</taxon>
        <taxon>Strigeidida</taxon>
        <taxon>Schistosomatoidea</taxon>
        <taxon>Schistosomatidae</taxon>
        <taxon>Schistosoma</taxon>
    </lineage>
</organism>
<dbReference type="STRING" id="6182.A0A4Z2CQZ4"/>
<dbReference type="PANTHER" id="PTHR24028:SF146">
    <property type="entry name" value="CADHERIN 96CB, ISOFORM D-RELATED"/>
    <property type="match status" value="1"/>
</dbReference>
<gene>
    <name evidence="12" type="ORF">EWB00_008258</name>
</gene>
<dbReference type="PANTHER" id="PTHR24028">
    <property type="entry name" value="CADHERIN-87A"/>
    <property type="match status" value="1"/>
</dbReference>
<dbReference type="PRINTS" id="PR00205">
    <property type="entry name" value="CADHERIN"/>
</dbReference>
<dbReference type="InterPro" id="IPR015919">
    <property type="entry name" value="Cadherin-like_sf"/>
</dbReference>
<sequence>MKFYSFHSMYMITYLFTIIIIIITSNHSVYSLIHKRKTRFIQKYNTLTQSMFIGDLKKLNVRLLEEESIGREVANLQFLINRTSSINENQLNSNNNDNKNTVETITKSNHHYYQIFNSEPQSKYFHLDSITGVLRVARRIDRDQLCPTFKSCCTYLTDINYFNKNSHLNLMHNSIDNEHMSNCQLDLNIRSDDQYSNIITVSVHIIDINDNSPTWLLGGKSKFLNFPDDKQKQDVMHVYVSESSLIGDAVQLTPAVDQDAGSNNIMKYVIEPHSPEFELEWTSLDRDISMTNLQISSDIQSSDIQSYSDHLIRSPPGPRHELRLIVRSPLDRETKSLYEFNLTAIDGGSPSRNATVNLQVHITDFNDNSPIFEKDTYTVDLRENARPHTPIIQVKASDIDEGSNAQIKYRISSLTKPEFIRLFTLDPITGWIHVQWEVDYEIHKKIILTVEANDGGSLPRSTTCIVEITVLDENDHSPELHFEPAHLTNYAIVPENEKPGRLVAVFSAQDKDSGDNGRVSCRLAETRKWTFDTQNKEKLESLLLNPTETLFSLQQMHMPFSIIYKLTTAYSFDREFISKITVWITCSDYGIPRRNSTGSVAVRISDVNDEPPMFSQTHYYFNVNENTEIGTIINKINATDPDEGENAKLTFWLSGLNANYFDINKATGYLTVQKLLDRETINELHFRVHAEDNGMPSLNSTSDVTITIQDVNDNPPSVMSKIEFYVLENHTASLAIGKITAYDADIGRNAEVTFTLIHCTAYGSKTINSNDSIFHEPYQHHLNIRKNFSHSLEVMYTFFIAKDGQIYLGRSKLDRESYPLYELTIRVEDQGIPKLSSTTIVLIHILDVNDNTPRFIFPSIGNNTVYVPKETKPGTYITRLHAIDEDSAENGRLTYGIKPNEHTIIDSLFELDPVTGDVILKRSLDYNMDSAMINENENVNLPNFQSRLSEVDIDRRNQSVNATDRAFLKQSDSNRLLENQMAYSLIVTVTDNGDPPLKSSTILRILFTPPFYPPSNSKESLNSLTIKHFVRQKLSNNQLDYTKNQPNSNEFDLDGLMENELTGVGVLLGLVTAIGLFVCFLILVIMITFYQSRRFNEHRKQLLERRQAFNQQQLEHTQLQQHQQLPHRQQSQEHIQPLNAPFNTQSTHFLPHSILHPIPVEQNNKSDKTSTNSSRHYYLQGMSEVMPNSQSELVTNFTTL</sequence>
<evidence type="ECO:0000256" key="10">
    <source>
        <dbReference type="SAM" id="Phobius"/>
    </source>
</evidence>
<dbReference type="InterPro" id="IPR020894">
    <property type="entry name" value="Cadherin_CS"/>
</dbReference>
<feature type="region of interest" description="Disordered" evidence="9">
    <location>
        <begin position="1114"/>
        <end position="1133"/>
    </location>
</feature>
<keyword evidence="5 10" id="KW-1133">Transmembrane helix</keyword>
<feature type="domain" description="Cadherin" evidence="11">
    <location>
        <begin position="232"/>
        <end position="372"/>
    </location>
</feature>
<evidence type="ECO:0000256" key="8">
    <source>
        <dbReference type="PROSITE-ProRule" id="PRU00043"/>
    </source>
</evidence>
<keyword evidence="13" id="KW-1185">Reference proteome</keyword>
<dbReference type="PROSITE" id="PS00232">
    <property type="entry name" value="CADHERIN_1"/>
    <property type="match status" value="5"/>
</dbReference>
<feature type="transmembrane region" description="Helical" evidence="10">
    <location>
        <begin position="12"/>
        <end position="33"/>
    </location>
</feature>
<dbReference type="Gene3D" id="2.60.40.60">
    <property type="entry name" value="Cadherins"/>
    <property type="match status" value="7"/>
</dbReference>
<feature type="domain" description="Cadherin" evidence="11">
    <location>
        <begin position="859"/>
        <end position="1011"/>
    </location>
</feature>
<feature type="domain" description="Cadherin" evidence="11">
    <location>
        <begin position="485"/>
        <end position="614"/>
    </location>
</feature>
<keyword evidence="6 10" id="KW-0472">Membrane</keyword>
<feature type="domain" description="Cadherin" evidence="11">
    <location>
        <begin position="718"/>
        <end position="855"/>
    </location>
</feature>
<feature type="domain" description="Cadherin" evidence="11">
    <location>
        <begin position="55"/>
        <end position="215"/>
    </location>
</feature>
<evidence type="ECO:0000256" key="4">
    <source>
        <dbReference type="ARBA" id="ARBA00022837"/>
    </source>
</evidence>
<protein>
    <submittedName>
        <fullName evidence="12">Protocadherin-9 isoform 2</fullName>
    </submittedName>
</protein>
<dbReference type="GO" id="GO:0005509">
    <property type="term" value="F:calcium ion binding"/>
    <property type="evidence" value="ECO:0007669"/>
    <property type="project" value="UniProtKB-UniRule"/>
</dbReference>
<dbReference type="AlphaFoldDB" id="A0A4Z2CQZ4"/>
<feature type="transmembrane region" description="Helical" evidence="10">
    <location>
        <begin position="1066"/>
        <end position="1090"/>
    </location>
</feature>
<comment type="caution">
    <text evidence="12">The sequence shown here is derived from an EMBL/GenBank/DDBJ whole genome shotgun (WGS) entry which is preliminary data.</text>
</comment>
<dbReference type="EMBL" id="SKCS01000455">
    <property type="protein sequence ID" value="TNN06642.1"/>
    <property type="molecule type" value="Genomic_DNA"/>
</dbReference>
<evidence type="ECO:0000256" key="6">
    <source>
        <dbReference type="ARBA" id="ARBA00023136"/>
    </source>
</evidence>
<dbReference type="OrthoDB" id="6252479at2759"/>
<feature type="domain" description="Cadherin" evidence="11">
    <location>
        <begin position="373"/>
        <end position="480"/>
    </location>
</feature>
<proteinExistence type="predicted"/>
<dbReference type="FunFam" id="2.60.40.60:FF:000020">
    <property type="entry name" value="Dachsous cadherin-related 1b"/>
    <property type="match status" value="2"/>
</dbReference>
<evidence type="ECO:0000256" key="1">
    <source>
        <dbReference type="ARBA" id="ARBA00004167"/>
    </source>
</evidence>
<dbReference type="InterPro" id="IPR002126">
    <property type="entry name" value="Cadherin-like_dom"/>
</dbReference>
<evidence type="ECO:0000259" key="11">
    <source>
        <dbReference type="PROSITE" id="PS50268"/>
    </source>
</evidence>
<dbReference type="SUPFAM" id="SSF49313">
    <property type="entry name" value="Cadherin-like"/>
    <property type="match status" value="6"/>
</dbReference>
<dbReference type="Pfam" id="PF00028">
    <property type="entry name" value="Cadherin"/>
    <property type="match status" value="5"/>
</dbReference>
<dbReference type="InterPro" id="IPR050174">
    <property type="entry name" value="Protocadherin/Cadherin-CA"/>
</dbReference>
<evidence type="ECO:0000313" key="13">
    <source>
        <dbReference type="Proteomes" id="UP000311919"/>
    </source>
</evidence>
<evidence type="ECO:0000313" key="12">
    <source>
        <dbReference type="EMBL" id="TNN06642.1"/>
    </source>
</evidence>
<reference evidence="12 13" key="1">
    <citation type="submission" date="2019-03" db="EMBL/GenBank/DDBJ databases">
        <title>An improved genome assembly of the fluke Schistosoma japonicum.</title>
        <authorList>
            <person name="Hu W."/>
            <person name="Luo F."/>
            <person name="Yin M."/>
            <person name="Mo X."/>
            <person name="Sun C."/>
            <person name="Wu Q."/>
            <person name="Zhu B."/>
            <person name="Xiang M."/>
            <person name="Wang J."/>
            <person name="Wang Y."/>
            <person name="Zhang T."/>
            <person name="Xu B."/>
            <person name="Zheng H."/>
            <person name="Feng Z."/>
        </authorList>
    </citation>
    <scope>NUCLEOTIDE SEQUENCE [LARGE SCALE GENOMIC DNA]</scope>
    <source>
        <strain evidence="12">HuSjv2</strain>
        <tissue evidence="12">Worms</tissue>
    </source>
</reference>
<evidence type="ECO:0000256" key="5">
    <source>
        <dbReference type="ARBA" id="ARBA00022989"/>
    </source>
</evidence>
<comment type="subcellular location">
    <subcellularLocation>
        <location evidence="1">Membrane</location>
        <topology evidence="1">Single-pass membrane protein</topology>
    </subcellularLocation>
</comment>
<feature type="compositionally biased region" description="Low complexity" evidence="9">
    <location>
        <begin position="1114"/>
        <end position="1129"/>
    </location>
</feature>
<evidence type="ECO:0000256" key="9">
    <source>
        <dbReference type="SAM" id="MobiDB-lite"/>
    </source>
</evidence>
<evidence type="ECO:0000256" key="2">
    <source>
        <dbReference type="ARBA" id="ARBA00022692"/>
    </source>
</evidence>
<dbReference type="SMART" id="SM00112">
    <property type="entry name" value="CA"/>
    <property type="match status" value="7"/>
</dbReference>
<keyword evidence="2 10" id="KW-0812">Transmembrane</keyword>
<name>A0A4Z2CQZ4_SCHJA</name>
<keyword evidence="3" id="KW-0677">Repeat</keyword>
<feature type="domain" description="Cadherin" evidence="11">
    <location>
        <begin position="615"/>
        <end position="718"/>
    </location>
</feature>